<comment type="caution">
    <text evidence="1">The sequence shown here is derived from an EMBL/GenBank/DDBJ whole genome shotgun (WGS) entry which is preliminary data.</text>
</comment>
<keyword evidence="2" id="KW-1185">Reference proteome</keyword>
<accession>A0A4Y7X937</accession>
<protein>
    <submittedName>
        <fullName evidence="1">Uncharacterized protein</fullName>
    </submittedName>
</protein>
<dbReference type="Proteomes" id="UP000297834">
    <property type="component" value="Unassembled WGS sequence"/>
</dbReference>
<dbReference type="OrthoDB" id="7042083at2"/>
<dbReference type="RefSeq" id="WP_134245694.1">
    <property type="nucleotide sequence ID" value="NZ_SNTY01000079.1"/>
</dbReference>
<dbReference type="EMBL" id="SNTY01000079">
    <property type="protein sequence ID" value="TEU23611.1"/>
    <property type="molecule type" value="Genomic_DNA"/>
</dbReference>
<proteinExistence type="predicted"/>
<sequence>MVIDQEHYINMQEAIEKGQNPAQKLGGWATKEPVNSIADMRNKLAVTEEFKPNLVEGKRNKFYVVEFEVQPGVGIREGKAGSMYDYKTGKVLPGNAQQMNFVDKSPYTNPELFKINSTREIK</sequence>
<organism evidence="1 2">
    <name type="scientific">Alkanindiges illinoisensis</name>
    <dbReference type="NCBI Taxonomy" id="197183"/>
    <lineage>
        <taxon>Bacteria</taxon>
        <taxon>Pseudomonadati</taxon>
        <taxon>Pseudomonadota</taxon>
        <taxon>Gammaproteobacteria</taxon>
        <taxon>Moraxellales</taxon>
        <taxon>Moraxellaceae</taxon>
        <taxon>Alkanindiges</taxon>
    </lineage>
</organism>
<name>A0A4Y7X937_9GAMM</name>
<evidence type="ECO:0000313" key="2">
    <source>
        <dbReference type="Proteomes" id="UP000297834"/>
    </source>
</evidence>
<dbReference type="AlphaFoldDB" id="A0A4Y7X937"/>
<reference evidence="1 2" key="1">
    <citation type="submission" date="2019-03" db="EMBL/GenBank/DDBJ databases">
        <title>Alkanindiges illinoisensis: a potential pathogenic isolated from ascites of a gastric cancer patient with abdominal metastasis.</title>
        <authorList>
            <person name="Hu X."/>
            <person name="Yang B."/>
            <person name="Yan X."/>
            <person name="Lin L."/>
            <person name="Zhao H."/>
            <person name="Zhou F."/>
            <person name="Su B."/>
            <person name="Chen J."/>
            <person name="Rui Y."/>
            <person name="Wang Q."/>
            <person name="Zheng L."/>
        </authorList>
    </citation>
    <scope>NUCLEOTIDE SEQUENCE [LARGE SCALE GENOMIC DNA]</scope>
    <source>
        <strain evidence="1 2">NFYY 23406</strain>
    </source>
</reference>
<gene>
    <name evidence="1" type="ORF">E2B99_13395</name>
</gene>
<evidence type="ECO:0000313" key="1">
    <source>
        <dbReference type="EMBL" id="TEU23611.1"/>
    </source>
</evidence>